<dbReference type="Gene3D" id="3.40.50.300">
    <property type="entry name" value="P-loop containing nucleotide triphosphate hydrolases"/>
    <property type="match status" value="1"/>
</dbReference>
<evidence type="ECO:0000313" key="3">
    <source>
        <dbReference type="Proteomes" id="UP000176951"/>
    </source>
</evidence>
<dbReference type="AlphaFoldDB" id="A0A1G2PVC1"/>
<dbReference type="Proteomes" id="UP000176951">
    <property type="component" value="Unassembled WGS sequence"/>
</dbReference>
<feature type="domain" description="PrkA AAA" evidence="1">
    <location>
        <begin position="6"/>
        <end position="405"/>
    </location>
</feature>
<dbReference type="InterPro" id="IPR010650">
    <property type="entry name" value="PrkA_C"/>
</dbReference>
<reference evidence="2 3" key="1">
    <citation type="journal article" date="2016" name="Nat. Commun.">
        <title>Thousands of microbial genomes shed light on interconnected biogeochemical processes in an aquifer system.</title>
        <authorList>
            <person name="Anantharaman K."/>
            <person name="Brown C.T."/>
            <person name="Hug L.A."/>
            <person name="Sharon I."/>
            <person name="Castelle C.J."/>
            <person name="Probst A.J."/>
            <person name="Thomas B.C."/>
            <person name="Singh A."/>
            <person name="Wilkins M.J."/>
            <person name="Karaoz U."/>
            <person name="Brodie E.L."/>
            <person name="Williams K.H."/>
            <person name="Hubbard S.S."/>
            <person name="Banfield J.F."/>
        </authorList>
    </citation>
    <scope>NUCLEOTIDE SEQUENCE [LARGE SCALE GENOMIC DNA]</scope>
</reference>
<gene>
    <name evidence="2" type="ORF">A3A97_03625</name>
</gene>
<name>A0A1G2PVC1_9BACT</name>
<evidence type="ECO:0000313" key="2">
    <source>
        <dbReference type="EMBL" id="OHA51532.1"/>
    </source>
</evidence>
<dbReference type="Pfam" id="PF08298">
    <property type="entry name" value="AAA_PrkA"/>
    <property type="match status" value="1"/>
</dbReference>
<keyword evidence="2" id="KW-0418">Kinase</keyword>
<dbReference type="SUPFAM" id="SSF52540">
    <property type="entry name" value="P-loop containing nucleoside triphosphate hydrolases"/>
    <property type="match status" value="1"/>
</dbReference>
<sequence length="684" mass="78249">MNENPESLESHLREVLNGTRHFETAAQTIARMMLELGVEKVTRGGKTTYDFPFFRQGAKHIVGWYEETNQFVNFVQEAARGGSGAEQAFVLVGEPGNGKTFFVEYICYKYRRFLSKPENRKYTIEFINLKELGTYGKINVIQSQTFEDPLILAMNLFESQEDSRKRLLGLGFKEKNLDRIYHMWRPLGACTEYIWNDIRHHYEGDIEKMLEHVRIVPVPIAESLGIVTGKYSARDKITSSATDLLGEEDLSRLLNLADTSNPYKYNVRRGAIARVAGGGIHFSDEMFKNKKDLVQIYLQVIQNRTIELDGYKWPIDCLVIATSNNHEFNRFIAEKEEGPIKDRSTMCYVSHNTDYKLQEALTDYAIGSEKKFTVTGQDLHEDPNLNYALSVAVTLSRLPHTNKLTPVETMKLEAGEVAGEKSVRTLIEVKDMLNASQDVTKRWGQKGIGHRGLGRIVQRMLTMSETHEGGCLFARDAFKAAEREVIDYVAESVDREKFMKDLQTARRLYKERIKTSIFNAYRDDPNAISKDVMDYVNMVIGIDSDQLGADKIWRYIDPQTKKLKPIKIDERFIESVEARIGLSNKEMRETFRTTIRKVYGQKVATDPNYNFMDNEALVKAVTDVRLESEVAGAASLAGALANRTNEENLRIYNRMTDTMLNKLGYCRTCAQKSIEYFCEKVDES</sequence>
<comment type="caution">
    <text evidence="2">The sequence shown here is derived from an EMBL/GenBank/DDBJ whole genome shotgun (WGS) entry which is preliminary data.</text>
</comment>
<dbReference type="GO" id="GO:0004672">
    <property type="term" value="F:protein kinase activity"/>
    <property type="evidence" value="ECO:0007669"/>
    <property type="project" value="TreeGrafter"/>
</dbReference>
<dbReference type="InterPro" id="IPR013153">
    <property type="entry name" value="Prk_AAA"/>
</dbReference>
<dbReference type="PANTHER" id="PTHR30267:SF2">
    <property type="entry name" value="PROTEIN PRKA"/>
    <property type="match status" value="1"/>
</dbReference>
<dbReference type="PANTHER" id="PTHR30267">
    <property type="entry name" value="PROTEIN KINASE PRKA"/>
    <property type="match status" value="1"/>
</dbReference>
<keyword evidence="2" id="KW-0808">Transferase</keyword>
<dbReference type="EMBL" id="MHSW01000021">
    <property type="protein sequence ID" value="OHA51532.1"/>
    <property type="molecule type" value="Genomic_DNA"/>
</dbReference>
<dbReference type="InterPro" id="IPR027417">
    <property type="entry name" value="P-loop_NTPase"/>
</dbReference>
<evidence type="ECO:0000259" key="1">
    <source>
        <dbReference type="SMART" id="SM00763"/>
    </source>
</evidence>
<proteinExistence type="predicted"/>
<accession>A0A1G2PVC1</accession>
<dbReference type="SMART" id="SM00763">
    <property type="entry name" value="AAA_PrkA"/>
    <property type="match status" value="1"/>
</dbReference>
<dbReference type="Pfam" id="PF06798">
    <property type="entry name" value="PrkA"/>
    <property type="match status" value="1"/>
</dbReference>
<protein>
    <submittedName>
        <fullName evidence="2">Serine protein kinase</fullName>
    </submittedName>
</protein>
<organism evidence="2 3">
    <name type="scientific">Candidatus Terrybacteria bacterium RIFCSPLOWO2_01_FULL_40_23</name>
    <dbReference type="NCBI Taxonomy" id="1802366"/>
    <lineage>
        <taxon>Bacteria</taxon>
        <taxon>Candidatus Terryibacteriota</taxon>
    </lineage>
</organism>